<evidence type="ECO:0000256" key="14">
    <source>
        <dbReference type="SAM" id="Coils"/>
    </source>
</evidence>
<reference evidence="18 21" key="1">
    <citation type="submission" date="2018-05" db="EMBL/GenBank/DDBJ databases">
        <authorList>
            <consortium name="PulseNet: The National Subtyping Network for Foodborne Disease Surveillance"/>
            <person name="Tarr C.L."/>
            <person name="Trees E."/>
            <person name="Katz L.S."/>
            <person name="Carleton-Romer H.A."/>
            <person name="Stroika S."/>
            <person name="Kucerova Z."/>
            <person name="Roache K.F."/>
            <person name="Sabol A.L."/>
            <person name="Besser J."/>
            <person name="Gerner-Smidt P."/>
        </authorList>
    </citation>
    <scope>NUCLEOTIDE SEQUENCE</scope>
    <source>
        <strain evidence="18">2014D-0197</strain>
        <strain evidence="16 21">2016D-0221</strain>
        <strain evidence="19">D4313</strain>
        <strain evidence="17 20">PNUSAC001503</strain>
    </source>
</reference>
<evidence type="ECO:0000256" key="4">
    <source>
        <dbReference type="ARBA" id="ARBA00022692"/>
    </source>
</evidence>
<dbReference type="AlphaFoldDB" id="A0A5L8JAQ2"/>
<dbReference type="CDD" id="cd06503">
    <property type="entry name" value="ATP-synt_Fo_b"/>
    <property type="match status" value="1"/>
</dbReference>
<keyword evidence="9" id="KW-0066">ATP synthesis</keyword>
<comment type="function">
    <text evidence="10">F(1)F(0) ATP synthase produces ATP from ADP in the presence of a proton or sodium gradient. F-type ATPases consist of two structural domains, F(1) containing the extramembraneous catalytic core and F(0) containing the membrane proton channel, linked together by a central stalk and a peripheral stalk. During catalysis, ATP synthesis in the catalytic domain of F(1) is coupled via a rotary mechanism of the central stalk subunits to proton translocation.</text>
</comment>
<evidence type="ECO:0000256" key="10">
    <source>
        <dbReference type="ARBA" id="ARBA00025198"/>
    </source>
</evidence>
<feature type="transmembrane region" description="Helical" evidence="15">
    <location>
        <begin position="6"/>
        <end position="28"/>
    </location>
</feature>
<dbReference type="Pfam" id="PF00430">
    <property type="entry name" value="ATP-synt_B"/>
    <property type="match status" value="1"/>
</dbReference>
<keyword evidence="7 13" id="KW-0406">Ion transport</keyword>
<keyword evidence="14" id="KW-0175">Coiled coil</keyword>
<comment type="similarity">
    <text evidence="1 13">Belongs to the ATPase B chain family.</text>
</comment>
<evidence type="ECO:0000256" key="7">
    <source>
        <dbReference type="ARBA" id="ARBA00023065"/>
    </source>
</evidence>
<dbReference type="PANTHER" id="PTHR33445">
    <property type="entry name" value="ATP SYNTHASE SUBUNIT B', CHLOROPLASTIC"/>
    <property type="match status" value="1"/>
</dbReference>
<keyword evidence="3 13" id="KW-0138">CF(0)</keyword>
<dbReference type="PANTHER" id="PTHR33445:SF2">
    <property type="entry name" value="ATP SYNTHASE SUBUNIT B', CHLOROPLASTIC"/>
    <property type="match status" value="1"/>
</dbReference>
<evidence type="ECO:0000256" key="15">
    <source>
        <dbReference type="SAM" id="Phobius"/>
    </source>
</evidence>
<comment type="subcellular location">
    <subcellularLocation>
        <location evidence="12">Endomembrane system</location>
        <topology evidence="12">Single-pass membrane protein</topology>
    </subcellularLocation>
</comment>
<evidence type="ECO:0000313" key="16">
    <source>
        <dbReference type="EMBL" id="EAI5408371.1"/>
    </source>
</evidence>
<keyword evidence="2 13" id="KW-0813">Transport</keyword>
<evidence type="ECO:0000256" key="6">
    <source>
        <dbReference type="ARBA" id="ARBA00022989"/>
    </source>
</evidence>
<dbReference type="Proteomes" id="UP000535509">
    <property type="component" value="Unassembled WGS sequence"/>
</dbReference>
<keyword evidence="20" id="KW-1185">Reference proteome</keyword>
<gene>
    <name evidence="18" type="ORF">AAH17_06125</name>
    <name evidence="19" type="ORF">AAH24_07500</name>
    <name evidence="16" type="ORF">BVH53_06625</name>
    <name evidence="17" type="ORF">CX802_03270</name>
</gene>
<dbReference type="GO" id="GO:0012505">
    <property type="term" value="C:endomembrane system"/>
    <property type="evidence" value="ECO:0007669"/>
    <property type="project" value="UniProtKB-SubCell"/>
</dbReference>
<evidence type="ECO:0000256" key="11">
    <source>
        <dbReference type="ARBA" id="ARBA00025614"/>
    </source>
</evidence>
<dbReference type="OMA" id="VAYYQEI"/>
<keyword evidence="8 15" id="KW-0472">Membrane</keyword>
<dbReference type="EMBL" id="AABQDW010000011">
    <property type="protein sequence ID" value="EAI5408371.1"/>
    <property type="molecule type" value="Genomic_DNA"/>
</dbReference>
<dbReference type="EMBL" id="AACCXK010000009">
    <property type="protein sequence ID" value="EAK0453236.1"/>
    <property type="molecule type" value="Genomic_DNA"/>
</dbReference>
<keyword evidence="5 13" id="KW-0375">Hydrogen ion transport</keyword>
<evidence type="ECO:0000256" key="12">
    <source>
        <dbReference type="ARBA" id="ARBA00037847"/>
    </source>
</evidence>
<dbReference type="EMBL" id="AACCXM010000007">
    <property type="protein sequence ID" value="EAK0469203.1"/>
    <property type="molecule type" value="Genomic_DNA"/>
</dbReference>
<proteinExistence type="inferred from homology"/>
<dbReference type="GeneID" id="61065347"/>
<dbReference type="InterPro" id="IPR002146">
    <property type="entry name" value="ATP_synth_b/b'su_bac/chlpt"/>
</dbReference>
<evidence type="ECO:0000256" key="8">
    <source>
        <dbReference type="ARBA" id="ARBA00023136"/>
    </source>
</evidence>
<dbReference type="RefSeq" id="WP_002850545.1">
    <property type="nucleotide sequence ID" value="NZ_AABUZP020000015.1"/>
</dbReference>
<evidence type="ECO:0000313" key="20">
    <source>
        <dbReference type="Proteomes" id="UP000535509"/>
    </source>
</evidence>
<feature type="coiled-coil region" evidence="14">
    <location>
        <begin position="75"/>
        <end position="103"/>
    </location>
</feature>
<dbReference type="NCBIfam" id="NF006293">
    <property type="entry name" value="PRK08476.1"/>
    <property type="match status" value="1"/>
</dbReference>
<evidence type="ECO:0000256" key="1">
    <source>
        <dbReference type="ARBA" id="ARBA00005513"/>
    </source>
</evidence>
<dbReference type="EMBL" id="AABTCC010000007">
    <property type="protein sequence ID" value="EAI8858869.1"/>
    <property type="molecule type" value="Genomic_DNA"/>
</dbReference>
<comment type="function">
    <text evidence="11">Component of the F(0) channel, it forms part of the peripheral stalk, linking F(1) to F(0). The b'-subunit is a diverged and duplicated form of b found in plants and photosynthetic bacteria.</text>
</comment>
<dbReference type="GO" id="GO:0046961">
    <property type="term" value="F:proton-transporting ATPase activity, rotational mechanism"/>
    <property type="evidence" value="ECO:0007669"/>
    <property type="project" value="TreeGrafter"/>
</dbReference>
<sequence length="140" mass="15561">MLQIDLPLLLITVVIFLGLIFVLNSILYKPLLKFIDDRNRSIKQDEDSVSKNANDASAYKAEIERIILDARAEANAKKQAALARAKEEAAKKIEAKKATIESEYEIFAAGLAAKKSELRNMLLEKLPEFKNSLAGSLSKI</sequence>
<comment type="caution">
    <text evidence="18">The sequence shown here is derived from an EMBL/GenBank/DDBJ whole genome shotgun (WGS) entry which is preliminary data.</text>
</comment>
<dbReference type="GO" id="GO:0015986">
    <property type="term" value="P:proton motive force-driven ATP synthesis"/>
    <property type="evidence" value="ECO:0007669"/>
    <property type="project" value="InterPro"/>
</dbReference>
<evidence type="ECO:0000256" key="3">
    <source>
        <dbReference type="ARBA" id="ARBA00022547"/>
    </source>
</evidence>
<dbReference type="InterPro" id="IPR050059">
    <property type="entry name" value="ATP_synthase_B_chain"/>
</dbReference>
<evidence type="ECO:0000256" key="5">
    <source>
        <dbReference type="ARBA" id="ARBA00022781"/>
    </source>
</evidence>
<keyword evidence="6 15" id="KW-1133">Transmembrane helix</keyword>
<evidence type="ECO:0000313" key="18">
    <source>
        <dbReference type="EMBL" id="EAK0453236.1"/>
    </source>
</evidence>
<evidence type="ECO:0000256" key="13">
    <source>
        <dbReference type="RuleBase" id="RU003848"/>
    </source>
</evidence>
<evidence type="ECO:0000313" key="21">
    <source>
        <dbReference type="Proteomes" id="UP000557842"/>
    </source>
</evidence>
<accession>A0A5L8JAQ2</accession>
<evidence type="ECO:0000313" key="19">
    <source>
        <dbReference type="EMBL" id="EAK0469203.1"/>
    </source>
</evidence>
<evidence type="ECO:0000256" key="2">
    <source>
        <dbReference type="ARBA" id="ARBA00022448"/>
    </source>
</evidence>
<evidence type="ECO:0000313" key="17">
    <source>
        <dbReference type="EMBL" id="EAI8858869.1"/>
    </source>
</evidence>
<dbReference type="GO" id="GO:0045259">
    <property type="term" value="C:proton-transporting ATP synthase complex"/>
    <property type="evidence" value="ECO:0007669"/>
    <property type="project" value="UniProtKB-KW"/>
</dbReference>
<protein>
    <submittedName>
        <fullName evidence="18">F0F1 ATP synthase subunit B</fullName>
    </submittedName>
</protein>
<name>A0A5L8JAQ2_CAMFE</name>
<evidence type="ECO:0000256" key="9">
    <source>
        <dbReference type="ARBA" id="ARBA00023310"/>
    </source>
</evidence>
<dbReference type="Proteomes" id="UP000557842">
    <property type="component" value="Unassembled WGS sequence"/>
</dbReference>
<keyword evidence="4 13" id="KW-0812">Transmembrane</keyword>
<organism evidence="18">
    <name type="scientific">Campylobacter fetus</name>
    <dbReference type="NCBI Taxonomy" id="196"/>
    <lineage>
        <taxon>Bacteria</taxon>
        <taxon>Pseudomonadati</taxon>
        <taxon>Campylobacterota</taxon>
        <taxon>Epsilonproteobacteria</taxon>
        <taxon>Campylobacterales</taxon>
        <taxon>Campylobacteraceae</taxon>
        <taxon>Campylobacter</taxon>
    </lineage>
</organism>